<accession>A0A7T4UPL8</accession>
<sequence>MGPLSGFRIIELEGLGPAPFAGMMLADMGAEVISITRKSTPEGKPVENTISERGKKSIALNLKDPRGVEAVLKLCENADALIEGFRPGVAEKLGIGPEDCMGRNPKLVYGRMTGWGQTGPMSQMAGHDINYISLSGALGSIGRAGERPMPPLNLVGDFGGGGMFLAFGVVSAMLECSRSGQGQVVDVSMVEGSAALMHMMYSFLNNSTFGWRDERGVNILDTGAHFYEVYETSDGGYMSVGPIEPQFYAILKEKMDLSEEDFGAQYDASRWPELKEKLAAVFKTRTRAEWTEVFDGTDACVAPILSMTEAPKHPHNVARNSFIEVGGHVQPAPAPKFSRSAPATPNAAPRPGSDTDAVLTEAAGFSADELAALRSDGVLT</sequence>
<dbReference type="InterPro" id="IPR044855">
    <property type="entry name" value="CoA-Trfase_III_dom3_sf"/>
</dbReference>
<dbReference type="InterPro" id="IPR023606">
    <property type="entry name" value="CoA-Trfase_III_dom_1_sf"/>
</dbReference>
<protein>
    <submittedName>
        <fullName evidence="2">CoA transferase</fullName>
    </submittedName>
</protein>
<evidence type="ECO:0000313" key="2">
    <source>
        <dbReference type="EMBL" id="QQD17168.1"/>
    </source>
</evidence>
<keyword evidence="3" id="KW-1185">Reference proteome</keyword>
<dbReference type="Pfam" id="PF02515">
    <property type="entry name" value="CoA_transf_3"/>
    <property type="match status" value="1"/>
</dbReference>
<gene>
    <name evidence="2" type="ORF">I6N98_12425</name>
</gene>
<dbReference type="AlphaFoldDB" id="A0A7T4UPL8"/>
<dbReference type="SUPFAM" id="SSF89796">
    <property type="entry name" value="CoA-transferase family III (CaiB/BaiF)"/>
    <property type="match status" value="1"/>
</dbReference>
<dbReference type="InterPro" id="IPR003673">
    <property type="entry name" value="CoA-Trfase_fam_III"/>
</dbReference>
<dbReference type="Proteomes" id="UP000596063">
    <property type="component" value="Chromosome"/>
</dbReference>
<proteinExistence type="predicted"/>
<dbReference type="PANTHER" id="PTHR48228:SF5">
    <property type="entry name" value="ALPHA-METHYLACYL-COA RACEMASE"/>
    <property type="match status" value="1"/>
</dbReference>
<name>A0A7T4UPL8_9GAMM</name>
<dbReference type="EMBL" id="CP066167">
    <property type="protein sequence ID" value="QQD17168.1"/>
    <property type="molecule type" value="Genomic_DNA"/>
</dbReference>
<dbReference type="InterPro" id="IPR050509">
    <property type="entry name" value="CoA-transferase_III"/>
</dbReference>
<dbReference type="PANTHER" id="PTHR48228">
    <property type="entry name" value="SUCCINYL-COA--D-CITRAMALATE COA-TRANSFERASE"/>
    <property type="match status" value="1"/>
</dbReference>
<dbReference type="GO" id="GO:0016740">
    <property type="term" value="F:transferase activity"/>
    <property type="evidence" value="ECO:0007669"/>
    <property type="project" value="UniProtKB-KW"/>
</dbReference>
<dbReference type="KEGG" id="snan:I6N98_12425"/>
<reference evidence="2 3" key="1">
    <citation type="submission" date="2020-12" db="EMBL/GenBank/DDBJ databases">
        <authorList>
            <person name="Shan Y."/>
        </authorList>
    </citation>
    <scope>NUCLEOTIDE SEQUENCE [LARGE SCALE GENOMIC DNA]</scope>
    <source>
        <strain evidence="3">csc3.9</strain>
    </source>
</reference>
<keyword evidence="2" id="KW-0808">Transferase</keyword>
<feature type="region of interest" description="Disordered" evidence="1">
    <location>
        <begin position="329"/>
        <end position="356"/>
    </location>
</feature>
<dbReference type="Gene3D" id="3.40.50.10540">
    <property type="entry name" value="Crotonobetainyl-coa:carnitine coa-transferase, domain 1"/>
    <property type="match status" value="1"/>
</dbReference>
<organism evidence="2 3">
    <name type="scientific">Spongiibacter nanhainus</name>
    <dbReference type="NCBI Taxonomy" id="2794344"/>
    <lineage>
        <taxon>Bacteria</taxon>
        <taxon>Pseudomonadati</taxon>
        <taxon>Pseudomonadota</taxon>
        <taxon>Gammaproteobacteria</taxon>
        <taxon>Cellvibrionales</taxon>
        <taxon>Spongiibacteraceae</taxon>
        <taxon>Spongiibacter</taxon>
    </lineage>
</organism>
<evidence type="ECO:0000256" key="1">
    <source>
        <dbReference type="SAM" id="MobiDB-lite"/>
    </source>
</evidence>
<evidence type="ECO:0000313" key="3">
    <source>
        <dbReference type="Proteomes" id="UP000596063"/>
    </source>
</evidence>
<dbReference type="RefSeq" id="WP_198568670.1">
    <property type="nucleotide sequence ID" value="NZ_CP066167.1"/>
</dbReference>
<dbReference type="Gene3D" id="3.30.1540.10">
    <property type="entry name" value="formyl-coa transferase, domain 3"/>
    <property type="match status" value="1"/>
</dbReference>